<reference evidence="1 2" key="1">
    <citation type="journal article" date="2016" name="Nat. Commun.">
        <title>Thousands of microbial genomes shed light on interconnected biogeochemical processes in an aquifer system.</title>
        <authorList>
            <person name="Anantharaman K."/>
            <person name="Brown C.T."/>
            <person name="Hug L.A."/>
            <person name="Sharon I."/>
            <person name="Castelle C.J."/>
            <person name="Probst A.J."/>
            <person name="Thomas B.C."/>
            <person name="Singh A."/>
            <person name="Wilkins M.J."/>
            <person name="Karaoz U."/>
            <person name="Brodie E.L."/>
            <person name="Williams K.H."/>
            <person name="Hubbard S.S."/>
            <person name="Banfield J.F."/>
        </authorList>
    </citation>
    <scope>NUCLEOTIDE SEQUENCE [LARGE SCALE GENOMIC DNA]</scope>
</reference>
<sequence>MGNYVLECMFQMLEKTGEIVIAVFKEVVMAAADVDWNALEKPKSLYSITKICDRAHVYFHKGERALALSENWKNSLNRLGKYGPQNIWNIPQSVNILDVSDIDDDEGVMKHHYYYNSDTVVKDIIAVFNGKHTEDIKRRKFITHKNIFRLK</sequence>
<dbReference type="EMBL" id="MFIN01000025">
    <property type="protein sequence ID" value="OGF95552.1"/>
    <property type="molecule type" value="Genomic_DNA"/>
</dbReference>
<comment type="caution">
    <text evidence="1">The sequence shown here is derived from an EMBL/GenBank/DDBJ whole genome shotgun (WGS) entry which is preliminary data.</text>
</comment>
<dbReference type="InterPro" id="IPR010297">
    <property type="entry name" value="DUF900_hydrolase"/>
</dbReference>
<name>A0A1F5Y685_9BACT</name>
<protein>
    <submittedName>
        <fullName evidence="1">Uncharacterized protein</fullName>
    </submittedName>
</protein>
<proteinExistence type="predicted"/>
<dbReference type="AlphaFoldDB" id="A0A1F5Y685"/>
<gene>
    <name evidence="1" type="ORF">A2Y47_02305</name>
</gene>
<evidence type="ECO:0000313" key="2">
    <source>
        <dbReference type="Proteomes" id="UP000177720"/>
    </source>
</evidence>
<organism evidence="1 2">
    <name type="scientific">Candidatus Giovannonibacteria bacterium RIFCSPLOWO2_12_43_8</name>
    <dbReference type="NCBI Taxonomy" id="1798361"/>
    <lineage>
        <taxon>Bacteria</taxon>
        <taxon>Candidatus Giovannoniibacteriota</taxon>
    </lineage>
</organism>
<evidence type="ECO:0000313" key="1">
    <source>
        <dbReference type="EMBL" id="OGF95552.1"/>
    </source>
</evidence>
<dbReference type="Pfam" id="PF05990">
    <property type="entry name" value="DUF900"/>
    <property type="match status" value="1"/>
</dbReference>
<accession>A0A1F5Y685</accession>
<dbReference type="Proteomes" id="UP000177720">
    <property type="component" value="Unassembled WGS sequence"/>
</dbReference>